<proteinExistence type="predicted"/>
<dbReference type="AlphaFoldDB" id="A0A011AGU2"/>
<keyword evidence="2" id="KW-1185">Reference proteome</keyword>
<gene>
    <name evidence="1" type="ORF">CryarDRAFT_2320</name>
</gene>
<dbReference type="HOGENOM" id="CLU_134465_1_0_11"/>
<dbReference type="OrthoDB" id="3298383at2"/>
<dbReference type="Gene3D" id="1.10.1510.10">
    <property type="entry name" value="Uncharacterised protein YqeY/AIM41 PF09424, N-terminal domain"/>
    <property type="match status" value="1"/>
</dbReference>
<dbReference type="Proteomes" id="UP000021053">
    <property type="component" value="Unassembled WGS sequence"/>
</dbReference>
<protein>
    <submittedName>
        <fullName evidence="1">Uncharacterized protein</fullName>
    </submittedName>
</protein>
<comment type="caution">
    <text evidence="1">The sequence shown here is derived from an EMBL/GenBank/DDBJ whole genome shotgun (WGS) entry which is preliminary data.</text>
</comment>
<dbReference type="InterPro" id="IPR042184">
    <property type="entry name" value="YqeY/Aim41_N"/>
</dbReference>
<reference evidence="1 2" key="1">
    <citation type="submission" date="2013-07" db="EMBL/GenBank/DDBJ databases">
        <authorList>
            <consortium name="DOE Joint Genome Institute"/>
            <person name="Eisen J."/>
            <person name="Huntemann M."/>
            <person name="Han J."/>
            <person name="Chen A."/>
            <person name="Kyrpides N."/>
            <person name="Mavromatis K."/>
            <person name="Markowitz V."/>
            <person name="Palaniappan K."/>
            <person name="Ivanova N."/>
            <person name="Schaumberg A."/>
            <person name="Pati A."/>
            <person name="Liolios K."/>
            <person name="Nordberg H.P."/>
            <person name="Cantor M.N."/>
            <person name="Hua S.X."/>
            <person name="Woyke T."/>
        </authorList>
    </citation>
    <scope>NUCLEOTIDE SEQUENCE [LARGE SCALE GENOMIC DNA]</scope>
    <source>
        <strain evidence="1 2">DSM 44712</strain>
    </source>
</reference>
<organism evidence="1 2">
    <name type="scientific">Cryptosporangium arvum DSM 44712</name>
    <dbReference type="NCBI Taxonomy" id="927661"/>
    <lineage>
        <taxon>Bacteria</taxon>
        <taxon>Bacillati</taxon>
        <taxon>Actinomycetota</taxon>
        <taxon>Actinomycetes</taxon>
        <taxon>Cryptosporangiales</taxon>
        <taxon>Cryptosporangiaceae</taxon>
        <taxon>Cryptosporangium</taxon>
    </lineage>
</organism>
<evidence type="ECO:0000313" key="1">
    <source>
        <dbReference type="EMBL" id="EXG81211.1"/>
    </source>
</evidence>
<accession>A0A011AGU2</accession>
<name>A0A011AGU2_9ACTN</name>
<evidence type="ECO:0000313" key="2">
    <source>
        <dbReference type="Proteomes" id="UP000021053"/>
    </source>
</evidence>
<dbReference type="EMBL" id="JFBT01000001">
    <property type="protein sequence ID" value="EXG81211.1"/>
    <property type="molecule type" value="Genomic_DNA"/>
</dbReference>
<sequence>MTNPLDQTVAFGFTVRVETDIRGALASALKSALKQRDREALSVYRTALAAIANAEAVSAGEEHRAGAIEASVTGVGGAEVARRELTEDDVVTIVRNEIAERRSAASAVRSANPVAAERLERDASLLEAVAGSGADAG</sequence>